<dbReference type="InterPro" id="IPR027939">
    <property type="entry name" value="NMT1/THI5"/>
</dbReference>
<dbReference type="GO" id="GO:0009228">
    <property type="term" value="P:thiamine biosynthetic process"/>
    <property type="evidence" value="ECO:0007669"/>
    <property type="project" value="InterPro"/>
</dbReference>
<name>A0A4R3K6U3_9BACI</name>
<evidence type="ECO:0000256" key="1">
    <source>
        <dbReference type="SAM" id="SignalP"/>
    </source>
</evidence>
<proteinExistence type="predicted"/>
<evidence type="ECO:0000313" key="4">
    <source>
        <dbReference type="Proteomes" id="UP000295788"/>
    </source>
</evidence>
<comment type="caution">
    <text evidence="3">The sequence shown here is derived from an EMBL/GenBank/DDBJ whole genome shotgun (WGS) entry which is preliminary data.</text>
</comment>
<protein>
    <submittedName>
        <fullName evidence="3">ABC-type nitrate/sulfonate/bicarbonate transport system substrate-binding protein</fullName>
    </submittedName>
</protein>
<organism evidence="3 4">
    <name type="scientific">Tepidibacillus fermentans</name>
    <dbReference type="NCBI Taxonomy" id="1281767"/>
    <lineage>
        <taxon>Bacteria</taxon>
        <taxon>Bacillati</taxon>
        <taxon>Bacillota</taxon>
        <taxon>Bacilli</taxon>
        <taxon>Bacillales</taxon>
        <taxon>Bacillaceae</taxon>
        <taxon>Tepidibacillus</taxon>
    </lineage>
</organism>
<dbReference type="PANTHER" id="PTHR31528">
    <property type="entry name" value="4-AMINO-5-HYDROXYMETHYL-2-METHYLPYRIMIDINE PHOSPHATE SYNTHASE THI11-RELATED"/>
    <property type="match status" value="1"/>
</dbReference>
<keyword evidence="1" id="KW-0732">Signal</keyword>
<evidence type="ECO:0000259" key="2">
    <source>
        <dbReference type="Pfam" id="PF09084"/>
    </source>
</evidence>
<gene>
    <name evidence="3" type="ORF">EDD72_12624</name>
</gene>
<reference evidence="3 4" key="1">
    <citation type="submission" date="2019-03" db="EMBL/GenBank/DDBJ databases">
        <title>Genomic Encyclopedia of Type Strains, Phase IV (KMG-IV): sequencing the most valuable type-strain genomes for metagenomic binning, comparative biology and taxonomic classification.</title>
        <authorList>
            <person name="Goeker M."/>
        </authorList>
    </citation>
    <scope>NUCLEOTIDE SEQUENCE [LARGE SCALE GENOMIC DNA]</scope>
    <source>
        <strain evidence="3 4">DSM 23802</strain>
    </source>
</reference>
<dbReference type="SUPFAM" id="SSF53850">
    <property type="entry name" value="Periplasmic binding protein-like II"/>
    <property type="match status" value="1"/>
</dbReference>
<dbReference type="InterPro" id="IPR015168">
    <property type="entry name" value="SsuA/THI5"/>
</dbReference>
<dbReference type="EMBL" id="SMAB01000026">
    <property type="protein sequence ID" value="TCS78644.1"/>
    <property type="molecule type" value="Genomic_DNA"/>
</dbReference>
<sequence>MKKKFMMNLTIILAFMFLMIGCSTNNKQAEPPKEKAKPMNIQVMLDWVPNTNHTGLYVAKEKEWYQEQGLNVEIVQPSDGGGAAQMVAAGKAQFGISAQEEVTNARAQQIPIVSIAAIIQHNTSGFASPKEKNITTPKDFEGKNYGGWGAESEKAVIQSVMEKYNADFNKVKFLTVGDADFFTITKRDVDFEWIYYGWTGIDAELRKFPINYIELRQIAPELDYYTPVIITNETYIKEHPDIIKKFMEATSKGYEFAISNPEEAANILLKEVPGMNAELVKASQKWLSKKYQEDAPQWGIQKPEVWSNYAKWMADHKLIPSMIDVNKAFTNDFLPKK</sequence>
<accession>A0A4R3K6U3</accession>
<dbReference type="PROSITE" id="PS51257">
    <property type="entry name" value="PROKAR_LIPOPROTEIN"/>
    <property type="match status" value="1"/>
</dbReference>
<dbReference type="Gene3D" id="3.40.190.10">
    <property type="entry name" value="Periplasmic binding protein-like II"/>
    <property type="match status" value="2"/>
</dbReference>
<dbReference type="AlphaFoldDB" id="A0A4R3K6U3"/>
<evidence type="ECO:0000313" key="3">
    <source>
        <dbReference type="EMBL" id="TCS78644.1"/>
    </source>
</evidence>
<feature type="signal peptide" evidence="1">
    <location>
        <begin position="1"/>
        <end position="29"/>
    </location>
</feature>
<dbReference type="Pfam" id="PF09084">
    <property type="entry name" value="NMT1"/>
    <property type="match status" value="1"/>
</dbReference>
<feature type="chain" id="PRO_5038687408" evidence="1">
    <location>
        <begin position="30"/>
        <end position="337"/>
    </location>
</feature>
<dbReference type="PANTHER" id="PTHR31528:SF3">
    <property type="entry name" value="THIAMINE BIOSYNTHESIS PROTEIN HI_0357-RELATED"/>
    <property type="match status" value="1"/>
</dbReference>
<dbReference type="Proteomes" id="UP000295788">
    <property type="component" value="Unassembled WGS sequence"/>
</dbReference>
<feature type="domain" description="SsuA/THI5-like" evidence="2">
    <location>
        <begin position="50"/>
        <end position="264"/>
    </location>
</feature>
<keyword evidence="4" id="KW-1185">Reference proteome</keyword>